<evidence type="ECO:0000256" key="1">
    <source>
        <dbReference type="SAM" id="MobiDB-lite"/>
    </source>
</evidence>
<proteinExistence type="predicted"/>
<dbReference type="PROSITE" id="PS50042">
    <property type="entry name" value="CNMP_BINDING_3"/>
    <property type="match status" value="3"/>
</dbReference>
<dbReference type="PROSITE" id="PS00888">
    <property type="entry name" value="CNMP_BINDING_1"/>
    <property type="match status" value="1"/>
</dbReference>
<sequence>MQKEVSPIAVDKEQKESNPEEGMEVSMTPSTLSRHKIKVLALASTLILKKKTIDRTPEDLNVLYDYFCTKSETRKAVQFFEKCKEENGEATVRMLCKVLHYQKNPAGDKVINYGEIGSKFYIILKGEVAVRVPAQIQRAGTLRQILEFLMTDYEWITDNELLQRCLAEINKYFPFVIRKESAEKLALNLNKCKKYYDRIPDFEDDELGSKEREFKFNSLIDVIHLKDGSSFGELALINNTPRSATIVTLTETHFATMNKDDFKRMLGKAMRKKFVKMIRFMENFIFFKQISRLALEKFALYFSKCEVKRGNEIMKEQEDANFVYFIEEGEFEVSKTIWFEKDSIEKGTEGIRDKYKADFLRYSTVNCKPEILNLIDQATQMVFSNEDSELQRFKKNHKEYKKQRTEKISIIGSNETVGLIEAVLDCPYYASTVTCVSSTGVYHRINKEDLFRKVDIAHPGLLQLVKQKLFLISKTTSKFLEVQRTLRRDFGHSKASSTSKLSKSAPRDQQIKYFKYEELAYGPKKNILSLAEPKSSNKSGDHNLINSEKIESFLKSQKKGRKRLFSINKVSETTNQITKDLERSKSLIKSTLSKSPMFYMEPKSRKNDPMPLTASPMRQMKTKKGITLSKIGKNQKKKNLIQSIDEELSSSCKVSMAGDIKPNYHMSINSFERINLETPYDRIGATSSAFQEDVQISKAKIYNLPFKITANIEQRSSTFDTRNQKFSFNQYGEKYKIGMEFQTGVKSKHVRGLKTINYSEQISKRTNKNRVNYPHAILHVSNDYREHNITQRNTRKNNSIENRNGSYSKNISLINTNERIKFPKVAEICKSQSSTSHRFNKALKRRNLLIERIHQKNFKKLGRP</sequence>
<dbReference type="InterPro" id="IPR014710">
    <property type="entry name" value="RmlC-like_jellyroll"/>
</dbReference>
<dbReference type="PANTHER" id="PTHR23011:SF28">
    <property type="entry name" value="CYCLIC NUCLEOTIDE-BINDING DOMAIN CONTAINING PROTEIN"/>
    <property type="match status" value="1"/>
</dbReference>
<name>A0AAD1XI46_EUPCR</name>
<comment type="caution">
    <text evidence="3">The sequence shown here is derived from an EMBL/GenBank/DDBJ whole genome shotgun (WGS) entry which is preliminary data.</text>
</comment>
<dbReference type="PRINTS" id="PR00103">
    <property type="entry name" value="CAMPKINASE"/>
</dbReference>
<dbReference type="EMBL" id="CAMPGE010014470">
    <property type="protein sequence ID" value="CAI2373140.1"/>
    <property type="molecule type" value="Genomic_DNA"/>
</dbReference>
<feature type="domain" description="Cyclic nucleotide-binding" evidence="2">
    <location>
        <begin position="79"/>
        <end position="130"/>
    </location>
</feature>
<evidence type="ECO:0000259" key="2">
    <source>
        <dbReference type="PROSITE" id="PS50042"/>
    </source>
</evidence>
<dbReference type="Proteomes" id="UP001295684">
    <property type="component" value="Unassembled WGS sequence"/>
</dbReference>
<dbReference type="InterPro" id="IPR018490">
    <property type="entry name" value="cNMP-bd_dom_sf"/>
</dbReference>
<feature type="region of interest" description="Disordered" evidence="1">
    <location>
        <begin position="1"/>
        <end position="28"/>
    </location>
</feature>
<organism evidence="3 4">
    <name type="scientific">Euplotes crassus</name>
    <dbReference type="NCBI Taxonomy" id="5936"/>
    <lineage>
        <taxon>Eukaryota</taxon>
        <taxon>Sar</taxon>
        <taxon>Alveolata</taxon>
        <taxon>Ciliophora</taxon>
        <taxon>Intramacronucleata</taxon>
        <taxon>Spirotrichea</taxon>
        <taxon>Hypotrichia</taxon>
        <taxon>Euplotida</taxon>
        <taxon>Euplotidae</taxon>
        <taxon>Moneuplotes</taxon>
    </lineage>
</organism>
<evidence type="ECO:0000313" key="4">
    <source>
        <dbReference type="Proteomes" id="UP001295684"/>
    </source>
</evidence>
<dbReference type="InterPro" id="IPR018488">
    <property type="entry name" value="cNMP-bd_CS"/>
</dbReference>
<dbReference type="AlphaFoldDB" id="A0AAD1XI46"/>
<evidence type="ECO:0000313" key="3">
    <source>
        <dbReference type="EMBL" id="CAI2373140.1"/>
    </source>
</evidence>
<feature type="domain" description="Cyclic nucleotide-binding" evidence="2">
    <location>
        <begin position="225"/>
        <end position="283"/>
    </location>
</feature>
<protein>
    <recommendedName>
        <fullName evidence="2">Cyclic nucleotide-binding domain-containing protein</fullName>
    </recommendedName>
</protein>
<dbReference type="PANTHER" id="PTHR23011">
    <property type="entry name" value="CYCLIC NUCLEOTIDE-BINDING DOMAIN CONTAINING PROTEIN"/>
    <property type="match status" value="1"/>
</dbReference>
<feature type="domain" description="Cyclic nucleotide-binding" evidence="2">
    <location>
        <begin position="286"/>
        <end position="333"/>
    </location>
</feature>
<accession>A0AAD1XI46</accession>
<keyword evidence="4" id="KW-1185">Reference proteome</keyword>
<dbReference type="CDD" id="cd00038">
    <property type="entry name" value="CAP_ED"/>
    <property type="match status" value="1"/>
</dbReference>
<dbReference type="InterPro" id="IPR000595">
    <property type="entry name" value="cNMP-bd_dom"/>
</dbReference>
<gene>
    <name evidence="3" type="ORF">ECRASSUSDP1_LOCUS14479</name>
</gene>
<dbReference type="Gene3D" id="2.60.120.10">
    <property type="entry name" value="Jelly Rolls"/>
    <property type="match status" value="2"/>
</dbReference>
<dbReference type="SUPFAM" id="SSF51206">
    <property type="entry name" value="cAMP-binding domain-like"/>
    <property type="match status" value="2"/>
</dbReference>
<dbReference type="Pfam" id="PF00027">
    <property type="entry name" value="cNMP_binding"/>
    <property type="match status" value="1"/>
</dbReference>
<reference evidence="3" key="1">
    <citation type="submission" date="2023-07" db="EMBL/GenBank/DDBJ databases">
        <authorList>
            <consortium name="AG Swart"/>
            <person name="Singh M."/>
            <person name="Singh A."/>
            <person name="Seah K."/>
            <person name="Emmerich C."/>
        </authorList>
    </citation>
    <scope>NUCLEOTIDE SEQUENCE</scope>
    <source>
        <strain evidence="3">DP1</strain>
    </source>
</reference>
<dbReference type="PROSITE" id="PS00889">
    <property type="entry name" value="CNMP_BINDING_2"/>
    <property type="match status" value="1"/>
</dbReference>